<dbReference type="AlphaFoldDB" id="A0A292Q1W7"/>
<organism evidence="1 2">
    <name type="scientific">Tuber aestivum</name>
    <name type="common">summer truffle</name>
    <dbReference type="NCBI Taxonomy" id="59557"/>
    <lineage>
        <taxon>Eukaryota</taxon>
        <taxon>Fungi</taxon>
        <taxon>Dikarya</taxon>
        <taxon>Ascomycota</taxon>
        <taxon>Pezizomycotina</taxon>
        <taxon>Pezizomycetes</taxon>
        <taxon>Pezizales</taxon>
        <taxon>Tuberaceae</taxon>
        <taxon>Tuber</taxon>
    </lineage>
</organism>
<keyword evidence="2" id="KW-1185">Reference proteome</keyword>
<accession>A0A292Q1W7</accession>
<gene>
    <name evidence="1" type="ORF">GSTUAT00003156001</name>
</gene>
<name>A0A292Q1W7_9PEZI</name>
<feature type="non-terminal residue" evidence="1">
    <location>
        <position position="57"/>
    </location>
</feature>
<evidence type="ECO:0000313" key="2">
    <source>
        <dbReference type="Proteomes" id="UP001412239"/>
    </source>
</evidence>
<sequence length="57" mass="6608">SWFESCRPGLFSLKQPIYRYLPWEFAFNGPSCSETASQEKTMSCFPIVGSLNRKVER</sequence>
<dbReference type="EMBL" id="LN890985">
    <property type="protein sequence ID" value="CUS12733.1"/>
    <property type="molecule type" value="Genomic_DNA"/>
</dbReference>
<proteinExistence type="predicted"/>
<evidence type="ECO:0000313" key="1">
    <source>
        <dbReference type="EMBL" id="CUS12733.1"/>
    </source>
</evidence>
<reference evidence="1" key="1">
    <citation type="submission" date="2015-10" db="EMBL/GenBank/DDBJ databases">
        <authorList>
            <person name="Regsiter A."/>
            <person name="william w."/>
        </authorList>
    </citation>
    <scope>NUCLEOTIDE SEQUENCE</scope>
    <source>
        <strain evidence="1">Montdore</strain>
    </source>
</reference>
<dbReference type="Proteomes" id="UP001412239">
    <property type="component" value="Unassembled WGS sequence"/>
</dbReference>
<protein>
    <submittedName>
        <fullName evidence="1">Uncharacterized protein</fullName>
    </submittedName>
</protein>